<feature type="signal peptide" evidence="2">
    <location>
        <begin position="1"/>
        <end position="18"/>
    </location>
</feature>
<protein>
    <submittedName>
        <fullName evidence="4">Por secretion system C-terminal sorting domain-containing protein</fullName>
    </submittedName>
</protein>
<dbReference type="Pfam" id="PF18962">
    <property type="entry name" value="Por_Secre_tail"/>
    <property type="match status" value="1"/>
</dbReference>
<evidence type="ECO:0000259" key="3">
    <source>
        <dbReference type="Pfam" id="PF18962"/>
    </source>
</evidence>
<evidence type="ECO:0000256" key="2">
    <source>
        <dbReference type="SAM" id="SignalP"/>
    </source>
</evidence>
<evidence type="ECO:0000313" key="4">
    <source>
        <dbReference type="EMBL" id="SDS29228.1"/>
    </source>
</evidence>
<reference evidence="4 5" key="1">
    <citation type="submission" date="2016-10" db="EMBL/GenBank/DDBJ databases">
        <authorList>
            <person name="Varghese N."/>
            <person name="Submissions S."/>
        </authorList>
    </citation>
    <scope>NUCLEOTIDE SEQUENCE [LARGE SCALE GENOMIC DNA]</scope>
    <source>
        <strain evidence="4 5">Mar_2010_102</strain>
    </source>
</reference>
<proteinExistence type="predicted"/>
<evidence type="ECO:0000256" key="1">
    <source>
        <dbReference type="ARBA" id="ARBA00022729"/>
    </source>
</evidence>
<dbReference type="EMBL" id="LT629745">
    <property type="protein sequence ID" value="SDS29228.1"/>
    <property type="molecule type" value="Genomic_DNA"/>
</dbReference>
<gene>
    <name evidence="4" type="ORF">SAMN04488552_2713</name>
</gene>
<organism evidence="4 5">
    <name type="scientific">Christiangramia echinicola</name>
    <dbReference type="NCBI Taxonomy" id="279359"/>
    <lineage>
        <taxon>Bacteria</taxon>
        <taxon>Pseudomonadati</taxon>
        <taxon>Bacteroidota</taxon>
        <taxon>Flavobacteriia</taxon>
        <taxon>Flavobacteriales</taxon>
        <taxon>Flavobacteriaceae</taxon>
        <taxon>Christiangramia</taxon>
    </lineage>
</organism>
<feature type="domain" description="Secretion system C-terminal sorting" evidence="3">
    <location>
        <begin position="520"/>
        <end position="585"/>
    </location>
</feature>
<dbReference type="STRING" id="1250231.SAMN04488552_2713"/>
<feature type="chain" id="PRO_5009258289" evidence="2">
    <location>
        <begin position="19"/>
        <end position="589"/>
    </location>
</feature>
<name>A0A1H1R0A9_9FLAO</name>
<sequence length="589" mass="67008">MRLPLLFLMIFSTSWLSAQLYIAPSNHADSYIYVKDRLVFVQNEIHLAENNKKETAASIYLRRDAQLIQGSKTSNLNTGNGKLSVYQQGTTNAYDYNYWSLPILVQDRDDKINDYIFEPIDATYSRNAKLISATDGLSDPLSISNRWIYTFSGNNYSNWAFAGDQFDILPGEGFTMKGVNGKNLNEIEGELINIGNSQTYDFRGLPNDGEIELPIKKDQILLIGNPYPSSLDLDKFLIENTATTGIAYFWDSKENGKSHYLADYEGGYGTYSPGAGVYVPPAFIKYSDGGATGETGKNYYRKIIPIAQGFMITGLKEGSFSFKNSYRTYEKKVDKLSVFKSTVDEKDSDVEKSSMNLNIEIDSTYIQKLALVFLKNSSPDEDRTMDARKMNNNSQDISWSISNDAFVINVRPKVDEELIPLKIFLNKQTELKFSISDLSNFNPDRVFIYDAKDRLYFNIKTGYLKVDLTAGEYNDRFYLSFIEKLTATGSTEKDTPEFNTNKPPNILLNSVEIFQNNLQQQLEIKLLYDSELRTIRLYDLNGKLYFTQNFTSKEKNFNFSTSNLSNAIYIVKVNTSDNKELTKKIGVKN</sequence>
<dbReference type="RefSeq" id="WP_157717412.1">
    <property type="nucleotide sequence ID" value="NZ_LT629745.1"/>
</dbReference>
<dbReference type="AlphaFoldDB" id="A0A1H1R0A9"/>
<dbReference type="Proteomes" id="UP000198858">
    <property type="component" value="Chromosome I"/>
</dbReference>
<dbReference type="InterPro" id="IPR026444">
    <property type="entry name" value="Secre_tail"/>
</dbReference>
<evidence type="ECO:0000313" key="5">
    <source>
        <dbReference type="Proteomes" id="UP000198858"/>
    </source>
</evidence>
<keyword evidence="5" id="KW-1185">Reference proteome</keyword>
<accession>A0A1H1R0A9</accession>
<keyword evidence="1 2" id="KW-0732">Signal</keyword>
<dbReference type="NCBIfam" id="TIGR04183">
    <property type="entry name" value="Por_Secre_tail"/>
    <property type="match status" value="1"/>
</dbReference>